<name>A0A1X0S560_RHIZD</name>
<gene>
    <name evidence="1" type="ORF">BCV71DRAFT_262996</name>
</gene>
<organism evidence="1 2">
    <name type="scientific">Rhizopus microsporus</name>
    <dbReference type="NCBI Taxonomy" id="58291"/>
    <lineage>
        <taxon>Eukaryota</taxon>
        <taxon>Fungi</taxon>
        <taxon>Fungi incertae sedis</taxon>
        <taxon>Mucoromycota</taxon>
        <taxon>Mucoromycotina</taxon>
        <taxon>Mucoromycetes</taxon>
        <taxon>Mucorales</taxon>
        <taxon>Mucorineae</taxon>
        <taxon>Rhizopodaceae</taxon>
        <taxon>Rhizopus</taxon>
    </lineage>
</organism>
<evidence type="ECO:0000313" key="2">
    <source>
        <dbReference type="Proteomes" id="UP000242381"/>
    </source>
</evidence>
<accession>A0A1X0S560</accession>
<reference evidence="1 2" key="1">
    <citation type="journal article" date="2016" name="Proc. Natl. Acad. Sci. U.S.A.">
        <title>Lipid metabolic changes in an early divergent fungus govern the establishment of a mutualistic symbiosis with endobacteria.</title>
        <authorList>
            <person name="Lastovetsky O.A."/>
            <person name="Gaspar M.L."/>
            <person name="Mondo S.J."/>
            <person name="LaButti K.M."/>
            <person name="Sandor L."/>
            <person name="Grigoriev I.V."/>
            <person name="Henry S.A."/>
            <person name="Pawlowska T.E."/>
        </authorList>
    </citation>
    <scope>NUCLEOTIDE SEQUENCE [LARGE SCALE GENOMIC DNA]</scope>
    <source>
        <strain evidence="1 2">ATCC 11559</strain>
    </source>
</reference>
<dbReference type="EMBL" id="KV921311">
    <property type="protein sequence ID" value="ORE19406.1"/>
    <property type="molecule type" value="Genomic_DNA"/>
</dbReference>
<dbReference type="Proteomes" id="UP000242381">
    <property type="component" value="Unassembled WGS sequence"/>
</dbReference>
<proteinExistence type="predicted"/>
<evidence type="ECO:0000313" key="1">
    <source>
        <dbReference type="EMBL" id="ORE19406.1"/>
    </source>
</evidence>
<dbReference type="AlphaFoldDB" id="A0A1X0S560"/>
<protein>
    <submittedName>
        <fullName evidence="1">Uncharacterized protein</fullName>
    </submittedName>
</protein>
<sequence>MAFEQSKDQPEEYLSSLNACMLNMCSALWKTISIKDKQPLPFDLPACNYRVPI</sequence>